<gene>
    <name evidence="2" type="ORF">LRS37_04580</name>
</gene>
<evidence type="ECO:0000256" key="1">
    <source>
        <dbReference type="SAM" id="MobiDB-lite"/>
    </source>
</evidence>
<feature type="compositionally biased region" description="Basic and acidic residues" evidence="1">
    <location>
        <begin position="1"/>
        <end position="19"/>
    </location>
</feature>
<name>A0ABS8QFZ7_9BACI</name>
<dbReference type="EMBL" id="JAJODE010000008">
    <property type="protein sequence ID" value="MCD4838157.1"/>
    <property type="molecule type" value="Genomic_DNA"/>
</dbReference>
<dbReference type="Proteomes" id="UP001162836">
    <property type="component" value="Unassembled WGS sequence"/>
</dbReference>
<reference evidence="2 3" key="1">
    <citation type="journal article" date="2023" name="Antonie Van Leeuwenhoek">
        <title>Unveiling the genomic potential of a novel thermostable glycoside hydrolases producing Neobacillus sedimentimangrovi UE25.</title>
        <authorList>
            <person name="Ejaz U."/>
            <person name="Saleem F."/>
            <person name="Rashid R."/>
            <person name="Hasan K.A."/>
            <person name="Syed M.N."/>
            <person name="Sohail M."/>
        </authorList>
    </citation>
    <scope>NUCLEOTIDE SEQUENCE [LARGE SCALE GENOMIC DNA]</scope>
    <source>
        <strain evidence="2 3">UE25</strain>
    </source>
</reference>
<evidence type="ECO:0000313" key="3">
    <source>
        <dbReference type="Proteomes" id="UP001162836"/>
    </source>
</evidence>
<dbReference type="RefSeq" id="WP_231314417.1">
    <property type="nucleotide sequence ID" value="NZ_JAJODE010000008.1"/>
</dbReference>
<accession>A0ABS8QFZ7</accession>
<comment type="caution">
    <text evidence="2">The sequence shown here is derived from an EMBL/GenBank/DDBJ whole genome shotgun (WGS) entry which is preliminary data.</text>
</comment>
<feature type="region of interest" description="Disordered" evidence="1">
    <location>
        <begin position="1"/>
        <end position="27"/>
    </location>
</feature>
<proteinExistence type="predicted"/>
<organism evidence="2 3">
    <name type="scientific">Neobacillus sedimentimangrovi</name>
    <dbReference type="NCBI Taxonomy" id="2699460"/>
    <lineage>
        <taxon>Bacteria</taxon>
        <taxon>Bacillati</taxon>
        <taxon>Bacillota</taxon>
        <taxon>Bacilli</taxon>
        <taxon>Bacillales</taxon>
        <taxon>Bacillaceae</taxon>
        <taxon>Neobacillus</taxon>
    </lineage>
</organism>
<sequence>MKIADHLSDTQLKQLERLKSPKKKKQERINWPEIMGMNRDIYKRNNGAIRRK</sequence>
<keyword evidence="3" id="KW-1185">Reference proteome</keyword>
<evidence type="ECO:0000313" key="2">
    <source>
        <dbReference type="EMBL" id="MCD4838157.1"/>
    </source>
</evidence>
<protein>
    <submittedName>
        <fullName evidence="2">Uncharacterized protein</fullName>
    </submittedName>
</protein>